<sequence length="294" mass="33288">MKTIRLLCAFVRMCVGLTVGVLVTAFYAAVILVGVPVRERFVRDTSRDSPFVLVPFLWLESIALPVYRVCMGIASRVQDDANALATQTSKVVEMNHGSFMEMFLGFHTALKYVSRNVVLVGKIELTDHWLAKWLIVRTMQKIGRIILIDRSDRTQALGAIQDYIHQQGQASRDRVYVILCDGTRPTDAKRQEQNMQLSANWQRVLQPRPGGSWTICSLLQEVLGYAPLRIQVAHGMTRPQHTELDAWRVVGSTHHAHVTLVNGQLPDSASAYGPQLTERWQQIDRWLVSLEEKN</sequence>
<proteinExistence type="predicted"/>
<name>A0A2H0RMR4_9BACT</name>
<dbReference type="Proteomes" id="UP000230084">
    <property type="component" value="Unassembled WGS sequence"/>
</dbReference>
<evidence type="ECO:0000313" key="2">
    <source>
        <dbReference type="EMBL" id="PIR47760.1"/>
    </source>
</evidence>
<evidence type="ECO:0000313" key="3">
    <source>
        <dbReference type="Proteomes" id="UP000230084"/>
    </source>
</evidence>
<organism evidence="2 3">
    <name type="scientific">Candidatus Uhrbacteria bacterium CG10_big_fil_rev_8_21_14_0_10_50_16</name>
    <dbReference type="NCBI Taxonomy" id="1975039"/>
    <lineage>
        <taxon>Bacteria</taxon>
        <taxon>Candidatus Uhriibacteriota</taxon>
    </lineage>
</organism>
<accession>A0A2H0RMR4</accession>
<comment type="caution">
    <text evidence="2">The sequence shown here is derived from an EMBL/GenBank/DDBJ whole genome shotgun (WGS) entry which is preliminary data.</text>
</comment>
<dbReference type="AlphaFoldDB" id="A0A2H0RMR4"/>
<protein>
    <submittedName>
        <fullName evidence="2">Uncharacterized protein</fullName>
    </submittedName>
</protein>
<dbReference type="EMBL" id="PCYM01000002">
    <property type="protein sequence ID" value="PIR47760.1"/>
    <property type="molecule type" value="Genomic_DNA"/>
</dbReference>
<keyword evidence="1" id="KW-1133">Transmembrane helix</keyword>
<feature type="transmembrane region" description="Helical" evidence="1">
    <location>
        <begin position="7"/>
        <end position="31"/>
    </location>
</feature>
<gene>
    <name evidence="2" type="ORF">COV06_02080</name>
</gene>
<keyword evidence="1" id="KW-0472">Membrane</keyword>
<reference evidence="2 3" key="1">
    <citation type="submission" date="2017-09" db="EMBL/GenBank/DDBJ databases">
        <title>Depth-based differentiation of microbial function through sediment-hosted aquifers and enrichment of novel symbionts in the deep terrestrial subsurface.</title>
        <authorList>
            <person name="Probst A.J."/>
            <person name="Ladd B."/>
            <person name="Jarett J.K."/>
            <person name="Geller-Mcgrath D.E."/>
            <person name="Sieber C.M."/>
            <person name="Emerson J.B."/>
            <person name="Anantharaman K."/>
            <person name="Thomas B.C."/>
            <person name="Malmstrom R."/>
            <person name="Stieglmeier M."/>
            <person name="Klingl A."/>
            <person name="Woyke T."/>
            <person name="Ryan C.M."/>
            <person name="Banfield J.F."/>
        </authorList>
    </citation>
    <scope>NUCLEOTIDE SEQUENCE [LARGE SCALE GENOMIC DNA]</scope>
    <source>
        <strain evidence="2">CG10_big_fil_rev_8_21_14_0_10_50_16</strain>
    </source>
</reference>
<keyword evidence="1" id="KW-0812">Transmembrane</keyword>
<dbReference type="SUPFAM" id="SSF69593">
    <property type="entry name" value="Glycerol-3-phosphate (1)-acyltransferase"/>
    <property type="match status" value="1"/>
</dbReference>
<evidence type="ECO:0000256" key="1">
    <source>
        <dbReference type="SAM" id="Phobius"/>
    </source>
</evidence>